<dbReference type="Gene3D" id="3.10.450.40">
    <property type="match status" value="1"/>
</dbReference>
<reference evidence="3" key="1">
    <citation type="submission" date="2015-08" db="EMBL/GenBank/DDBJ databases">
        <authorList>
            <person name="Babu N.S."/>
            <person name="Beckwith C.J."/>
            <person name="Beseler K.G."/>
            <person name="Brison A."/>
            <person name="Carone J.V."/>
            <person name="Caskin T.P."/>
            <person name="Diamond M."/>
            <person name="Durham M.E."/>
            <person name="Foxe J.M."/>
            <person name="Go M."/>
            <person name="Henderson B.A."/>
            <person name="Jones I.B."/>
            <person name="McGettigan J.A."/>
            <person name="Micheletti S.J."/>
            <person name="Nasrallah M.E."/>
            <person name="Ortiz D."/>
            <person name="Piller C.R."/>
            <person name="Privatt S.R."/>
            <person name="Schneider S.L."/>
            <person name="Sharp S."/>
            <person name="Smith T.C."/>
            <person name="Stanton J.D."/>
            <person name="Ullery H.E."/>
            <person name="Wilson R.J."/>
            <person name="Serrano M.G."/>
            <person name="Buck G."/>
            <person name="Lee V."/>
            <person name="Wang Y."/>
            <person name="Carvalho R."/>
            <person name="Voegtly L."/>
            <person name="Shi R."/>
            <person name="Duckworth R."/>
            <person name="Johnson A."/>
            <person name="Loviza R."/>
            <person name="Walstead R."/>
            <person name="Shah Z."/>
            <person name="Kiflezghi M."/>
            <person name="Wade K."/>
            <person name="Ball S.L."/>
            <person name="Bradley K.W."/>
            <person name="Asai D.J."/>
            <person name="Bowman C.A."/>
            <person name="Russell D.A."/>
            <person name="Pope W.H."/>
            <person name="Jacobs-Sera D."/>
            <person name="Hendrix R.W."/>
            <person name="Hatfull G.F."/>
        </authorList>
    </citation>
    <scope>NUCLEOTIDE SEQUENCE</scope>
</reference>
<gene>
    <name evidence="3" type="ORF">NOCA1120447</name>
</gene>
<organism evidence="3">
    <name type="scientific">metagenome</name>
    <dbReference type="NCBI Taxonomy" id="256318"/>
    <lineage>
        <taxon>unclassified sequences</taxon>
        <taxon>metagenomes</taxon>
    </lineage>
</organism>
<evidence type="ECO:0000259" key="2">
    <source>
        <dbReference type="Pfam" id="PF03413"/>
    </source>
</evidence>
<dbReference type="Pfam" id="PF03413">
    <property type="entry name" value="PepSY"/>
    <property type="match status" value="1"/>
</dbReference>
<evidence type="ECO:0000256" key="1">
    <source>
        <dbReference type="SAM" id="MobiDB-lite"/>
    </source>
</evidence>
<sequence>MIRTIRRTRLATAAVLVPLALGLAACGGDDDPDAQTSTASDTSADAGVEASAEALQGDVETAAATALDEVDGTVFSVDGDSRGWEVTVMTADGVENDVDLSADATTVERGPVEDTDTDKDDAAETERLLGVSLDHTAAMEAALAEVDGTVTGVDLSEEDGAAVWEVTLGEDTPDETTVEVDAESGDVLRTERGD</sequence>
<dbReference type="PROSITE" id="PS51257">
    <property type="entry name" value="PROKAR_LIPOPROTEIN"/>
    <property type="match status" value="1"/>
</dbReference>
<feature type="region of interest" description="Disordered" evidence="1">
    <location>
        <begin position="171"/>
        <end position="194"/>
    </location>
</feature>
<proteinExistence type="predicted"/>
<dbReference type="EMBL" id="CZKB01000004">
    <property type="protein sequence ID" value="CUR57233.1"/>
    <property type="molecule type" value="Genomic_DNA"/>
</dbReference>
<dbReference type="AlphaFoldDB" id="A0A2P2C5D5"/>
<feature type="compositionally biased region" description="Acidic residues" evidence="1">
    <location>
        <begin position="171"/>
        <end position="184"/>
    </location>
</feature>
<feature type="domain" description="PepSY" evidence="2">
    <location>
        <begin position="137"/>
        <end position="191"/>
    </location>
</feature>
<accession>A0A2P2C5D5</accession>
<evidence type="ECO:0000313" key="3">
    <source>
        <dbReference type="EMBL" id="CUR57233.1"/>
    </source>
</evidence>
<name>A0A2P2C5D5_9ZZZZ</name>
<protein>
    <recommendedName>
        <fullName evidence="2">PepSY domain-containing protein</fullName>
    </recommendedName>
</protein>
<dbReference type="InterPro" id="IPR025711">
    <property type="entry name" value="PepSY"/>
</dbReference>